<keyword evidence="1" id="KW-0040">ANK repeat</keyword>
<dbReference type="Proteomes" id="UP001642482">
    <property type="component" value="Unassembled WGS sequence"/>
</dbReference>
<proteinExistence type="predicted"/>
<sequence length="364" mass="39736">MSCSTHPLEFHSPGWHGDARTPVVDGKYYDRATGKLSSIRDDDHPGEAKETGFLAAVGFDKGESAARIELIQYLVARGADPQATVQQQLVSDHNFEYVDSDRALITLLVKELYVSIRRQLFNDQAFLTSLGVSALHHNLVGPKAFFFGYLSRGDTLRLVGDYGQVPYTSPPEGEEIDAGPIIPLHAALMGTYHGNKSWKHRDSMDNVIQLVKVLTANPRIREATINASYRNNFGNSHTSLHMATRFDHVPLLLTLIELGADITVPRPGGIGSILALFLSVVRENCGLRFGDTMSSQEFDIDADARTDMMAVFKALVSNKDSIRVAVNEADAYGNTPLHLAMGLKMKSSVAALLALGARAAAEQD</sequence>
<accession>A0ABP0C9S6</accession>
<dbReference type="PROSITE" id="PS50297">
    <property type="entry name" value="ANK_REP_REGION"/>
    <property type="match status" value="2"/>
</dbReference>
<comment type="caution">
    <text evidence="2">The sequence shown here is derived from an EMBL/GenBank/DDBJ whole genome shotgun (WGS) entry which is preliminary data.</text>
</comment>
<evidence type="ECO:0008006" key="4">
    <source>
        <dbReference type="Google" id="ProtNLM"/>
    </source>
</evidence>
<dbReference type="InterPro" id="IPR036770">
    <property type="entry name" value="Ankyrin_rpt-contain_sf"/>
</dbReference>
<feature type="repeat" description="ANK" evidence="1">
    <location>
        <begin position="332"/>
        <end position="364"/>
    </location>
</feature>
<dbReference type="SMART" id="SM00248">
    <property type="entry name" value="ANK"/>
    <property type="match status" value="3"/>
</dbReference>
<dbReference type="InterPro" id="IPR002110">
    <property type="entry name" value="Ankyrin_rpt"/>
</dbReference>
<organism evidence="2 3">
    <name type="scientific">Sporothrix eucalyptigena</name>
    <dbReference type="NCBI Taxonomy" id="1812306"/>
    <lineage>
        <taxon>Eukaryota</taxon>
        <taxon>Fungi</taxon>
        <taxon>Dikarya</taxon>
        <taxon>Ascomycota</taxon>
        <taxon>Pezizomycotina</taxon>
        <taxon>Sordariomycetes</taxon>
        <taxon>Sordariomycetidae</taxon>
        <taxon>Ophiostomatales</taxon>
        <taxon>Ophiostomataceae</taxon>
        <taxon>Sporothrix</taxon>
    </lineage>
</organism>
<reference evidence="2 3" key="1">
    <citation type="submission" date="2024-01" db="EMBL/GenBank/DDBJ databases">
        <authorList>
            <person name="Allen C."/>
            <person name="Tagirdzhanova G."/>
        </authorList>
    </citation>
    <scope>NUCLEOTIDE SEQUENCE [LARGE SCALE GENOMIC DNA]</scope>
</reference>
<dbReference type="Gene3D" id="1.25.40.20">
    <property type="entry name" value="Ankyrin repeat-containing domain"/>
    <property type="match status" value="2"/>
</dbReference>
<evidence type="ECO:0000313" key="3">
    <source>
        <dbReference type="Proteomes" id="UP001642482"/>
    </source>
</evidence>
<name>A0ABP0C9S6_9PEZI</name>
<evidence type="ECO:0000313" key="2">
    <source>
        <dbReference type="EMBL" id="CAK7228790.1"/>
    </source>
</evidence>
<gene>
    <name evidence="2" type="ORF">SEUCBS140593_007030</name>
</gene>
<protein>
    <recommendedName>
        <fullName evidence="4">Ankyrin repeat protein</fullName>
    </recommendedName>
</protein>
<dbReference type="SUPFAM" id="SSF48403">
    <property type="entry name" value="Ankyrin repeat"/>
    <property type="match status" value="1"/>
</dbReference>
<evidence type="ECO:0000256" key="1">
    <source>
        <dbReference type="PROSITE-ProRule" id="PRU00023"/>
    </source>
</evidence>
<keyword evidence="3" id="KW-1185">Reference proteome</keyword>
<feature type="repeat" description="ANK" evidence="1">
    <location>
        <begin position="235"/>
        <end position="267"/>
    </location>
</feature>
<dbReference type="EMBL" id="CAWUHD010000081">
    <property type="protein sequence ID" value="CAK7228790.1"/>
    <property type="molecule type" value="Genomic_DNA"/>
</dbReference>
<dbReference type="PROSITE" id="PS50088">
    <property type="entry name" value="ANK_REPEAT"/>
    <property type="match status" value="2"/>
</dbReference>